<evidence type="ECO:0000259" key="3">
    <source>
        <dbReference type="Pfam" id="PF03703"/>
    </source>
</evidence>
<accession>A0A5C6E5F3</accession>
<feature type="region of interest" description="Disordered" evidence="1">
    <location>
        <begin position="1"/>
        <end position="56"/>
    </location>
</feature>
<organism evidence="4 5">
    <name type="scientific">Novipirellula aureliae</name>
    <dbReference type="NCBI Taxonomy" id="2527966"/>
    <lineage>
        <taxon>Bacteria</taxon>
        <taxon>Pseudomonadati</taxon>
        <taxon>Planctomycetota</taxon>
        <taxon>Planctomycetia</taxon>
        <taxon>Pirellulales</taxon>
        <taxon>Pirellulaceae</taxon>
        <taxon>Novipirellula</taxon>
    </lineage>
</organism>
<comment type="caution">
    <text evidence="4">The sequence shown here is derived from an EMBL/GenBank/DDBJ whole genome shotgun (WGS) entry which is preliminary data.</text>
</comment>
<feature type="transmembrane region" description="Helical" evidence="2">
    <location>
        <begin position="75"/>
        <end position="95"/>
    </location>
</feature>
<keyword evidence="5" id="KW-1185">Reference proteome</keyword>
<feature type="domain" description="YdbS-like PH" evidence="3">
    <location>
        <begin position="120"/>
        <end position="197"/>
    </location>
</feature>
<dbReference type="RefSeq" id="WP_146598826.1">
    <property type="nucleotide sequence ID" value="NZ_SJPY01000002.1"/>
</dbReference>
<reference evidence="4 5" key="1">
    <citation type="submission" date="2019-02" db="EMBL/GenBank/DDBJ databases">
        <title>Deep-cultivation of Planctomycetes and their phenomic and genomic characterization uncovers novel biology.</title>
        <authorList>
            <person name="Wiegand S."/>
            <person name="Jogler M."/>
            <person name="Boedeker C."/>
            <person name="Pinto D."/>
            <person name="Vollmers J."/>
            <person name="Rivas-Marin E."/>
            <person name="Kohn T."/>
            <person name="Peeters S.H."/>
            <person name="Heuer A."/>
            <person name="Rast P."/>
            <person name="Oberbeckmann S."/>
            <person name="Bunk B."/>
            <person name="Jeske O."/>
            <person name="Meyerdierks A."/>
            <person name="Storesund J.E."/>
            <person name="Kallscheuer N."/>
            <person name="Luecker S."/>
            <person name="Lage O.M."/>
            <person name="Pohl T."/>
            <person name="Merkel B.J."/>
            <person name="Hornburger P."/>
            <person name="Mueller R.-W."/>
            <person name="Bruemmer F."/>
            <person name="Labrenz M."/>
            <person name="Spormann A.M."/>
            <person name="Op Den Camp H."/>
            <person name="Overmann J."/>
            <person name="Amann R."/>
            <person name="Jetten M.S.M."/>
            <person name="Mascher T."/>
            <person name="Medema M.H."/>
            <person name="Devos D.P."/>
            <person name="Kaster A.-K."/>
            <person name="Ovreas L."/>
            <person name="Rohde M."/>
            <person name="Galperin M.Y."/>
            <person name="Jogler C."/>
        </authorList>
    </citation>
    <scope>NUCLEOTIDE SEQUENCE [LARGE SCALE GENOMIC DNA]</scope>
    <source>
        <strain evidence="4 5">Q31b</strain>
    </source>
</reference>
<gene>
    <name evidence="4" type="ORF">Q31b_12740</name>
</gene>
<dbReference type="Proteomes" id="UP000315471">
    <property type="component" value="Unassembled WGS sequence"/>
</dbReference>
<protein>
    <submittedName>
        <fullName evidence="4">Bacterial membrane flanked domain protein</fullName>
    </submittedName>
</protein>
<dbReference type="PANTHER" id="PTHR37938">
    <property type="entry name" value="BLL0215 PROTEIN"/>
    <property type="match status" value="1"/>
</dbReference>
<dbReference type="OrthoDB" id="269393at2"/>
<evidence type="ECO:0000256" key="2">
    <source>
        <dbReference type="SAM" id="Phobius"/>
    </source>
</evidence>
<keyword evidence="2" id="KW-1133">Transmembrane helix</keyword>
<keyword evidence="2" id="KW-0812">Transmembrane</keyword>
<evidence type="ECO:0000256" key="1">
    <source>
        <dbReference type="SAM" id="MobiDB-lite"/>
    </source>
</evidence>
<evidence type="ECO:0000313" key="4">
    <source>
        <dbReference type="EMBL" id="TWU43744.1"/>
    </source>
</evidence>
<evidence type="ECO:0000313" key="5">
    <source>
        <dbReference type="Proteomes" id="UP000315471"/>
    </source>
</evidence>
<dbReference type="Pfam" id="PF03703">
    <property type="entry name" value="bPH_2"/>
    <property type="match status" value="1"/>
</dbReference>
<dbReference type="InterPro" id="IPR005182">
    <property type="entry name" value="YdbS-like_PH"/>
</dbReference>
<dbReference type="PANTHER" id="PTHR37938:SF1">
    <property type="entry name" value="BLL0215 PROTEIN"/>
    <property type="match status" value="1"/>
</dbReference>
<name>A0A5C6E5F3_9BACT</name>
<dbReference type="EMBL" id="SJPY01000002">
    <property type="protein sequence ID" value="TWU43744.1"/>
    <property type="molecule type" value="Genomic_DNA"/>
</dbReference>
<feature type="transmembrane region" description="Helical" evidence="2">
    <location>
        <begin position="101"/>
        <end position="120"/>
    </location>
</feature>
<proteinExistence type="predicted"/>
<dbReference type="AlphaFoldDB" id="A0A5C6E5F3"/>
<feature type="compositionally biased region" description="Polar residues" evidence="1">
    <location>
        <begin position="1"/>
        <end position="12"/>
    </location>
</feature>
<sequence>MSTQDSENTPQDQPLPEELSSAEAQSNEPERTQPRGGESPTAKFRQQVASKQSDFDDYDPEENLWSGRYSSKAMVGTWIVMFVASIALVVLAIVIEPFPWSVAAILILVMWVLGVSLYLWRRLGYHYQLTTQRFIHKTGIITQRTDRIEVIDLDDVSFTQGPVQRMFGVGTIRLTGSDRSHPELSMLGIAKVDEVAGLIDDIRRKERRRRSLHIESI</sequence>
<keyword evidence="2" id="KW-0472">Membrane</keyword>